<dbReference type="EMBL" id="KZ851905">
    <property type="protein sequence ID" value="RDH23124.1"/>
    <property type="molecule type" value="Genomic_DNA"/>
</dbReference>
<dbReference type="AlphaFoldDB" id="A0A370C5K8"/>
<accession>A0A370C5K8</accession>
<evidence type="ECO:0000313" key="1">
    <source>
        <dbReference type="EMBL" id="RDH23124.1"/>
    </source>
</evidence>
<reference evidence="1 2" key="1">
    <citation type="submission" date="2018-07" db="EMBL/GenBank/DDBJ databases">
        <title>Section-level genome sequencing of Aspergillus section Nigri to investigate inter- and intra-species variation.</title>
        <authorList>
            <consortium name="DOE Joint Genome Institute"/>
            <person name="Vesth T.C."/>
            <person name="Nybo J.L."/>
            <person name="Theobald S."/>
            <person name="Frisvad J.C."/>
            <person name="Larsen T.O."/>
            <person name="Nielsen K.F."/>
            <person name="Hoof J.B."/>
            <person name="Brandl J."/>
            <person name="Salamov A."/>
            <person name="Riley R."/>
            <person name="Gladden J.M."/>
            <person name="Phatale P."/>
            <person name="Nielsen M.T."/>
            <person name="Lyhne E.K."/>
            <person name="Kogle M.E."/>
            <person name="Strasser K."/>
            <person name="McDonnell E."/>
            <person name="Barry K."/>
            <person name="Clum A."/>
            <person name="Chen C."/>
            <person name="Nolan M."/>
            <person name="Sandor L."/>
            <person name="Kuo A."/>
            <person name="Lipzen A."/>
            <person name="Hainaut M."/>
            <person name="Drula E."/>
            <person name="Tsang A."/>
            <person name="Magnuson J.K."/>
            <person name="Henrissat B."/>
            <person name="Wiebenga A."/>
            <person name="Simmons B.A."/>
            <person name="Makela M.R."/>
            <person name="De vries R.P."/>
            <person name="Grigoriev I.V."/>
            <person name="Mortensen U.H."/>
            <person name="Baker S.E."/>
            <person name="Andersen M.R."/>
        </authorList>
    </citation>
    <scope>NUCLEOTIDE SEQUENCE [LARGE SCALE GENOMIC DNA]</scope>
    <source>
        <strain evidence="1 2">ATCC 13496</strain>
    </source>
</reference>
<proteinExistence type="predicted"/>
<evidence type="ECO:0000313" key="2">
    <source>
        <dbReference type="Proteomes" id="UP000253845"/>
    </source>
</evidence>
<sequence>MRGIIPHSRCDTENSSTLLLSHTTVTPTCRLQQIPSITSKTLSSYTMASGFAYRIDNPISEVFHFPNYEQPHLPDRREITLLSKGNREPNADPSRFLGHFLPFEIIQHILLYLNLASIGKMLLVDTVSKFQVESVRPYLLLRDKAYETLHLMHRMRLSHYFTIEQLYTEFTHPRCRTCNDFGPYLHLATLTRCCYNCNYHNLMYRMASVKDLCFYFGLKETDLEDIPIVHNTWKSGARLVSVPQGNAIAIILHGPKGSLKITREVHRTIEGLGAAFGEWDLSGPLYRGFGHQRSASVWYENGCEQLQFMATAPFPFWNKDTKTLERGTYCWACYHDWSRAMSSDEHADYPPSRRAYHRSYREADLPEHFLTCAAYKACYQPMRAYPRVLRGDEYEWGDVKNQFWVEYKDPNDDPGWVDFNEDVMPPPWNSNTGTVIWKS</sequence>
<organism evidence="1 2">
    <name type="scientific">Aspergillus niger ATCC 13496</name>
    <dbReference type="NCBI Taxonomy" id="1353008"/>
    <lineage>
        <taxon>Eukaryota</taxon>
        <taxon>Fungi</taxon>
        <taxon>Dikarya</taxon>
        <taxon>Ascomycota</taxon>
        <taxon>Pezizomycotina</taxon>
        <taxon>Eurotiomycetes</taxon>
        <taxon>Eurotiomycetidae</taxon>
        <taxon>Eurotiales</taxon>
        <taxon>Aspergillaceae</taxon>
        <taxon>Aspergillus</taxon>
        <taxon>Aspergillus subgen. Circumdati</taxon>
    </lineage>
</organism>
<name>A0A370C5K8_ASPNG</name>
<gene>
    <name evidence="1" type="ORF">M747DRAFT_363130</name>
</gene>
<dbReference type="VEuPathDB" id="FungiDB:M747DRAFT_363130"/>
<dbReference type="Proteomes" id="UP000253845">
    <property type="component" value="Unassembled WGS sequence"/>
</dbReference>
<evidence type="ECO:0008006" key="3">
    <source>
        <dbReference type="Google" id="ProtNLM"/>
    </source>
</evidence>
<protein>
    <recommendedName>
        <fullName evidence="3">F-box domain-containing protein</fullName>
    </recommendedName>
</protein>